<feature type="domain" description="HTH crp-type" evidence="7">
    <location>
        <begin position="23"/>
        <end position="59"/>
    </location>
</feature>
<evidence type="ECO:0000313" key="8">
    <source>
        <dbReference type="EMBL" id="TQE34683.1"/>
    </source>
</evidence>
<gene>
    <name evidence="8" type="ORF">Sipo8835_14790</name>
</gene>
<evidence type="ECO:0000259" key="6">
    <source>
        <dbReference type="Pfam" id="PF04198"/>
    </source>
</evidence>
<dbReference type="InterPro" id="IPR007324">
    <property type="entry name" value="Sugar-bd_dom_put"/>
</dbReference>
<reference evidence="8 9" key="1">
    <citation type="submission" date="2019-03" db="EMBL/GenBank/DDBJ databases">
        <title>Comparative genomic analyses of the sweetpotato soil rot pathogen, Streptomyces ipomoeae.</title>
        <authorList>
            <person name="Ruschel Soares N."/>
            <person name="Badger J.H."/>
            <person name="Huguet-Tapia J.C."/>
            <person name="Clark C.A."/>
            <person name="Pettis G.S."/>
        </authorList>
    </citation>
    <scope>NUCLEOTIDE SEQUENCE [LARGE SCALE GENOMIC DNA]</scope>
    <source>
        <strain evidence="8 9">88-35</strain>
    </source>
</reference>
<dbReference type="Pfam" id="PF13545">
    <property type="entry name" value="HTH_Crp_2"/>
    <property type="match status" value="1"/>
</dbReference>
<proteinExistence type="inferred from homology"/>
<accession>A0AAE9B196</accession>
<dbReference type="Gene3D" id="3.40.50.1360">
    <property type="match status" value="1"/>
</dbReference>
<dbReference type="EMBL" id="SPAZ01000127">
    <property type="protein sequence ID" value="TQE34683.1"/>
    <property type="molecule type" value="Genomic_DNA"/>
</dbReference>
<dbReference type="RefSeq" id="WP_141582368.1">
    <property type="nucleotide sequence ID" value="NZ_JARAVA010000009.1"/>
</dbReference>
<keyword evidence="3" id="KW-0238">DNA-binding</keyword>
<evidence type="ECO:0000313" key="9">
    <source>
        <dbReference type="Proteomes" id="UP000318720"/>
    </source>
</evidence>
<feature type="domain" description="Sugar-binding" evidence="6">
    <location>
        <begin position="60"/>
        <end position="313"/>
    </location>
</feature>
<comment type="similarity">
    <text evidence="1">Belongs to the SorC transcriptional regulatory family.</text>
</comment>
<name>A0AAE9B196_9ACTN</name>
<dbReference type="Proteomes" id="UP000318720">
    <property type="component" value="Unassembled WGS sequence"/>
</dbReference>
<comment type="caution">
    <text evidence="8">The sequence shown here is derived from an EMBL/GenBank/DDBJ whole genome shotgun (WGS) entry which is preliminary data.</text>
</comment>
<dbReference type="InterPro" id="IPR037171">
    <property type="entry name" value="NagB/RpiA_transferase-like"/>
</dbReference>
<dbReference type="PANTHER" id="PTHR34294:SF1">
    <property type="entry name" value="TRANSCRIPTIONAL REGULATOR LSRR"/>
    <property type="match status" value="1"/>
</dbReference>
<dbReference type="SUPFAM" id="SSF100950">
    <property type="entry name" value="NagB/RpiA/CoA transferase-like"/>
    <property type="match status" value="1"/>
</dbReference>
<dbReference type="GO" id="GO:0003677">
    <property type="term" value="F:DNA binding"/>
    <property type="evidence" value="ECO:0007669"/>
    <property type="project" value="UniProtKB-KW"/>
</dbReference>
<dbReference type="PANTHER" id="PTHR34294">
    <property type="entry name" value="TRANSCRIPTIONAL REGULATOR-RELATED"/>
    <property type="match status" value="1"/>
</dbReference>
<dbReference type="Pfam" id="PF04198">
    <property type="entry name" value="Sugar-bind"/>
    <property type="match status" value="1"/>
</dbReference>
<dbReference type="GO" id="GO:0006355">
    <property type="term" value="P:regulation of DNA-templated transcription"/>
    <property type="evidence" value="ECO:0007669"/>
    <property type="project" value="InterPro"/>
</dbReference>
<keyword evidence="2" id="KW-0805">Transcription regulation</keyword>
<dbReference type="InterPro" id="IPR051054">
    <property type="entry name" value="SorC_transcr_regulators"/>
</dbReference>
<evidence type="ECO:0000256" key="1">
    <source>
        <dbReference type="ARBA" id="ARBA00010466"/>
    </source>
</evidence>
<dbReference type="Gene3D" id="1.10.10.60">
    <property type="entry name" value="Homeodomain-like"/>
    <property type="match status" value="1"/>
</dbReference>
<keyword evidence="4" id="KW-0804">Transcription</keyword>
<evidence type="ECO:0000259" key="7">
    <source>
        <dbReference type="Pfam" id="PF13545"/>
    </source>
</evidence>
<dbReference type="InterPro" id="IPR012318">
    <property type="entry name" value="HTH_CRP"/>
</dbReference>
<protein>
    <submittedName>
        <fullName evidence="8">Sugar-binding transcriptional regulator</fullName>
    </submittedName>
</protein>
<evidence type="ECO:0000256" key="2">
    <source>
        <dbReference type="ARBA" id="ARBA00023015"/>
    </source>
</evidence>
<feature type="region of interest" description="Disordered" evidence="5">
    <location>
        <begin position="319"/>
        <end position="339"/>
    </location>
</feature>
<evidence type="ECO:0000256" key="5">
    <source>
        <dbReference type="SAM" id="MobiDB-lite"/>
    </source>
</evidence>
<evidence type="ECO:0000256" key="4">
    <source>
        <dbReference type="ARBA" id="ARBA00023163"/>
    </source>
</evidence>
<evidence type="ECO:0000256" key="3">
    <source>
        <dbReference type="ARBA" id="ARBA00023125"/>
    </source>
</evidence>
<organism evidence="8 9">
    <name type="scientific">Streptomyces ipomoeae</name>
    <dbReference type="NCBI Taxonomy" id="103232"/>
    <lineage>
        <taxon>Bacteria</taxon>
        <taxon>Bacillati</taxon>
        <taxon>Actinomycetota</taxon>
        <taxon>Actinomycetes</taxon>
        <taxon>Kitasatosporales</taxon>
        <taxon>Streptomycetaceae</taxon>
        <taxon>Streptomyces</taxon>
    </lineage>
</organism>
<dbReference type="GO" id="GO:0030246">
    <property type="term" value="F:carbohydrate binding"/>
    <property type="evidence" value="ECO:0007669"/>
    <property type="project" value="InterPro"/>
</dbReference>
<dbReference type="AlphaFoldDB" id="A0AAE9B196"/>
<sequence length="339" mass="36128">MPTARDQHLLVKVARMYYEEGRSQQEIAHALGVSRPNVSRMLAAARERGIVEISIHDPAGRDLTLESELRATFGLRDCRVADAPGSDRTLAHVGDLGARWLLETLWPEQRVGVSWGRTLQAVVQHVPDNGGLNVEVVPLVGGLSSVDCEITGEELVRDLAARLGGRFRRLHAPALLTTPASRQILLAEPSVQAALKAAEQVSIALVGVGSHGVGSSAAIIDALALDSREKEEFDSRQPAGDLCARFFDVDGRPIPGPVEDRVLAVSLGQLSRIPLVAGVAAGAEKTRGVLGALRSGTVDVLISDSSLARALLSAQAPSDMIGTRNRPKPPTVTEERWTS</sequence>